<reference evidence="2" key="1">
    <citation type="submission" date="2007-06" db="EMBL/GenBank/DDBJ databases">
        <title>Complete sequence of Methanococcus aeolicus Nankai-3.</title>
        <authorList>
            <consortium name="US DOE Joint Genome Institute"/>
            <person name="Copeland A."/>
            <person name="Lucas S."/>
            <person name="Lapidus A."/>
            <person name="Barry K."/>
            <person name="Glavina del Rio T."/>
            <person name="Dalin E."/>
            <person name="Tice H."/>
            <person name="Pitluck S."/>
            <person name="Chain P."/>
            <person name="Malfatti S."/>
            <person name="Shin M."/>
            <person name="Vergez L."/>
            <person name="Schmutz J."/>
            <person name="Larimer F."/>
            <person name="Land M."/>
            <person name="Hauser L."/>
            <person name="Kyrpides N."/>
            <person name="Lykidis A."/>
            <person name="Sieprawska-Lupa M."/>
            <person name="Whitman W.B."/>
            <person name="Richardson P."/>
        </authorList>
    </citation>
    <scope>NUCLEOTIDE SEQUENCE [LARGE SCALE GENOMIC DNA]</scope>
    <source>
        <strain evidence="2">Nankai-3</strain>
    </source>
</reference>
<dbReference type="NCBIfam" id="NF040622">
    <property type="entry name" value="MfnE"/>
    <property type="match status" value="1"/>
</dbReference>
<dbReference type="KEGG" id="mae:Maeo_1384"/>
<accession>A6UWT8</accession>
<dbReference type="AlphaFoldDB" id="A6UWT8"/>
<dbReference type="Proteomes" id="UP000001106">
    <property type="component" value="Chromosome"/>
</dbReference>
<organism evidence="2 3">
    <name type="scientific">Methanococcus aeolicus (strain ATCC BAA-1280 / DSM 17508 / OCM 812 / Nankai-3)</name>
    <dbReference type="NCBI Taxonomy" id="419665"/>
    <lineage>
        <taxon>Archaea</taxon>
        <taxon>Methanobacteriati</taxon>
        <taxon>Methanobacteriota</taxon>
        <taxon>Methanomada group</taxon>
        <taxon>Methanococci</taxon>
        <taxon>Methanococcales</taxon>
        <taxon>Methanococcaceae</taxon>
        <taxon>Methanococcus</taxon>
    </lineage>
</organism>
<keyword evidence="2" id="KW-0808">Transferase</keyword>
<feature type="domain" description="Aspartate/glutamate/uridylate kinase" evidence="1">
    <location>
        <begin position="8"/>
        <end position="205"/>
    </location>
</feature>
<dbReference type="InterPro" id="IPR053666">
    <property type="entry name" value="Furan-3-ylmethyl_P_kinase"/>
</dbReference>
<dbReference type="InterPro" id="IPR011375">
    <property type="entry name" value="MfnE"/>
</dbReference>
<dbReference type="CDD" id="cd04240">
    <property type="entry name" value="AAK_UC"/>
    <property type="match status" value="1"/>
</dbReference>
<dbReference type="InterPro" id="IPR001048">
    <property type="entry name" value="Asp/Glu/Uridylate_kinase"/>
</dbReference>
<name>A6UWT8_META3</name>
<dbReference type="OrthoDB" id="50461at2157"/>
<dbReference type="EMBL" id="CP000743">
    <property type="protein sequence ID" value="ABR56960.1"/>
    <property type="molecule type" value="Genomic_DNA"/>
</dbReference>
<dbReference type="STRING" id="419665.Maeo_1384"/>
<dbReference type="eggNOG" id="arCOG00859">
    <property type="taxonomic scope" value="Archaea"/>
</dbReference>
<evidence type="ECO:0000313" key="2">
    <source>
        <dbReference type="EMBL" id="ABR56960.1"/>
    </source>
</evidence>
<protein>
    <submittedName>
        <fullName evidence="2">Aspartate/glutamate/uridylate kinase</fullName>
    </submittedName>
</protein>
<dbReference type="SUPFAM" id="SSF53633">
    <property type="entry name" value="Carbamate kinase-like"/>
    <property type="match status" value="1"/>
</dbReference>
<evidence type="ECO:0000259" key="1">
    <source>
        <dbReference type="Pfam" id="PF00696"/>
    </source>
</evidence>
<dbReference type="RefSeq" id="WP_011974092.1">
    <property type="nucleotide sequence ID" value="NC_009635.1"/>
</dbReference>
<gene>
    <name evidence="2" type="ordered locus">Maeo_1384</name>
</gene>
<dbReference type="GeneID" id="5326391"/>
<keyword evidence="2" id="KW-0418">Kinase</keyword>
<dbReference type="GO" id="GO:0016301">
    <property type="term" value="F:kinase activity"/>
    <property type="evidence" value="ECO:0007669"/>
    <property type="project" value="UniProtKB-KW"/>
</dbReference>
<dbReference type="HOGENOM" id="CLU_089197_0_0_2"/>
<dbReference type="PIRSF" id="PIRSF004857">
    <property type="entry name" value="Kin_aa_kin"/>
    <property type="match status" value="1"/>
</dbReference>
<sequence length="220" mass="24340">MNDKNNNINIIKIGGSLTYSVNELLNKLKDFCNTSGKKIIIVPGGGQFANVVRELHEKTELNEDGAHMLATKSTDLIGLYFSEISGITAVDNLYDAKKILNKENIVIILPSKIVLATEELPHSWELTSDSISAYIAKCLDIHSIIIATDVDGIYTTYPEGKLLNTINVKTLKGFTSVDSYISTMLLKHNIECFVVNGKHPMRIINILKNNSDICTKITID</sequence>
<dbReference type="Pfam" id="PF00696">
    <property type="entry name" value="AA_kinase"/>
    <property type="match status" value="1"/>
</dbReference>
<proteinExistence type="predicted"/>
<dbReference type="InterPro" id="IPR036393">
    <property type="entry name" value="AceGlu_kinase-like_sf"/>
</dbReference>
<dbReference type="Gene3D" id="3.40.1160.10">
    <property type="entry name" value="Acetylglutamate kinase-like"/>
    <property type="match status" value="1"/>
</dbReference>
<evidence type="ECO:0000313" key="3">
    <source>
        <dbReference type="Proteomes" id="UP000001106"/>
    </source>
</evidence>
<keyword evidence="3" id="KW-1185">Reference proteome</keyword>